<gene>
    <name evidence="1" type="ORF">EB796_003199</name>
</gene>
<keyword evidence="2" id="KW-1185">Reference proteome</keyword>
<evidence type="ECO:0000313" key="2">
    <source>
        <dbReference type="Proteomes" id="UP000593567"/>
    </source>
</evidence>
<proteinExistence type="predicted"/>
<organism evidence="1 2">
    <name type="scientific">Bugula neritina</name>
    <name type="common">Brown bryozoan</name>
    <name type="synonym">Sertularia neritina</name>
    <dbReference type="NCBI Taxonomy" id="10212"/>
    <lineage>
        <taxon>Eukaryota</taxon>
        <taxon>Metazoa</taxon>
        <taxon>Spiralia</taxon>
        <taxon>Lophotrochozoa</taxon>
        <taxon>Bryozoa</taxon>
        <taxon>Gymnolaemata</taxon>
        <taxon>Cheilostomatida</taxon>
        <taxon>Flustrina</taxon>
        <taxon>Buguloidea</taxon>
        <taxon>Bugulidae</taxon>
        <taxon>Bugula</taxon>
    </lineage>
</organism>
<accession>A0A7J7KJN8</accession>
<protein>
    <submittedName>
        <fullName evidence="1">Uncharacterized protein</fullName>
    </submittedName>
</protein>
<dbReference type="EMBL" id="VXIV02000409">
    <property type="protein sequence ID" value="KAF6038473.1"/>
    <property type="molecule type" value="Genomic_DNA"/>
</dbReference>
<comment type="caution">
    <text evidence="1">The sequence shown here is derived from an EMBL/GenBank/DDBJ whole genome shotgun (WGS) entry which is preliminary data.</text>
</comment>
<dbReference type="Proteomes" id="UP000593567">
    <property type="component" value="Unassembled WGS sequence"/>
</dbReference>
<sequence>MNQQRVPSYHDRLPSNFVPMFWRELYFLTGYGGFELLGSPSIDLTHASNTTLKGYMKGMAALKLFSGLSKFVIRDGRGDGKAAYFKDEGKQSTIYGSDHTLYELLKYKNSSINENTTYADIYYVSIVDVNYTLYDNSYRVTSIYGYYYELDYGQKHGLIDSLVYIQLYDIPELRDLKREGVISVGRMDGTGYPCTFNYTLNQNTFTKDK</sequence>
<dbReference type="OrthoDB" id="6145673at2759"/>
<evidence type="ECO:0000313" key="1">
    <source>
        <dbReference type="EMBL" id="KAF6038473.1"/>
    </source>
</evidence>
<name>A0A7J7KJN8_BUGNE</name>
<reference evidence="1" key="1">
    <citation type="submission" date="2020-06" db="EMBL/GenBank/DDBJ databases">
        <title>Draft genome of Bugula neritina, a colonial animal packing powerful symbionts and potential medicines.</title>
        <authorList>
            <person name="Rayko M."/>
        </authorList>
    </citation>
    <scope>NUCLEOTIDE SEQUENCE [LARGE SCALE GENOMIC DNA]</scope>
    <source>
        <strain evidence="1">Kwan_BN1</strain>
    </source>
</reference>
<dbReference type="AlphaFoldDB" id="A0A7J7KJN8"/>